<keyword evidence="2" id="KW-0802">TPR repeat</keyword>
<proteinExistence type="predicted"/>
<dbReference type="InterPro" id="IPR011990">
    <property type="entry name" value="TPR-like_helical_dom_sf"/>
</dbReference>
<dbReference type="SUPFAM" id="SSF48452">
    <property type="entry name" value="TPR-like"/>
    <property type="match status" value="1"/>
</dbReference>
<dbReference type="EMBL" id="FPHZ01000178">
    <property type="protein sequence ID" value="SFV88779.1"/>
    <property type="molecule type" value="Genomic_DNA"/>
</dbReference>
<dbReference type="PANTHER" id="PTHR45586:SF1">
    <property type="entry name" value="LIPOPOLYSACCHARIDE ASSEMBLY PROTEIN B"/>
    <property type="match status" value="1"/>
</dbReference>
<evidence type="ECO:0000256" key="1">
    <source>
        <dbReference type="ARBA" id="ARBA00022737"/>
    </source>
</evidence>
<evidence type="ECO:0000256" key="2">
    <source>
        <dbReference type="ARBA" id="ARBA00022803"/>
    </source>
</evidence>
<dbReference type="AlphaFoldDB" id="A0A1W1E4C9"/>
<accession>A0A1W1E4C9</accession>
<dbReference type="InterPro" id="IPR019734">
    <property type="entry name" value="TPR_rpt"/>
</dbReference>
<organism evidence="3">
    <name type="scientific">hydrothermal vent metagenome</name>
    <dbReference type="NCBI Taxonomy" id="652676"/>
    <lineage>
        <taxon>unclassified sequences</taxon>
        <taxon>metagenomes</taxon>
        <taxon>ecological metagenomes</taxon>
    </lineage>
</organism>
<dbReference type="Pfam" id="PF13174">
    <property type="entry name" value="TPR_6"/>
    <property type="match status" value="2"/>
</dbReference>
<sequence length="191" mass="21232">MELSVNPALIVNDSEITGYAYSLAATGNNNKALKFLRSIVTKNPNNILAYKLQSDIFYKQGKTDKSKKSLQNVLNLSPNHAGATELLAKIFFQESNLKKSQSLLLNLEKKGKNLSLFSYKILAKIYEKQGQCDEALNYLSKSTGLRSGNSIQLEQAMMVKRCLGGNSLYLHGSVDINDNGKTLNRFGNYQK</sequence>
<dbReference type="PANTHER" id="PTHR45586">
    <property type="entry name" value="TPR REPEAT-CONTAINING PROTEIN PA4667"/>
    <property type="match status" value="1"/>
</dbReference>
<keyword evidence="1" id="KW-0677">Repeat</keyword>
<name>A0A1W1E4C9_9ZZZZ</name>
<dbReference type="InterPro" id="IPR051012">
    <property type="entry name" value="CellSynth/LPSAsmb/PSIAsmb"/>
</dbReference>
<dbReference type="SMART" id="SM00028">
    <property type="entry name" value="TPR"/>
    <property type="match status" value="2"/>
</dbReference>
<dbReference type="Gene3D" id="1.25.40.10">
    <property type="entry name" value="Tetratricopeptide repeat domain"/>
    <property type="match status" value="1"/>
</dbReference>
<evidence type="ECO:0000313" key="3">
    <source>
        <dbReference type="EMBL" id="SFV88779.1"/>
    </source>
</evidence>
<protein>
    <submittedName>
        <fullName evidence="3">Uncharacterized protein</fullName>
    </submittedName>
</protein>
<gene>
    <name evidence="3" type="ORF">MNB_SUP05-SYMBIONT-5-775</name>
</gene>
<dbReference type="PROSITE" id="PS50005">
    <property type="entry name" value="TPR"/>
    <property type="match status" value="1"/>
</dbReference>
<reference evidence="3" key="1">
    <citation type="submission" date="2016-10" db="EMBL/GenBank/DDBJ databases">
        <authorList>
            <person name="de Groot N.N."/>
        </authorList>
    </citation>
    <scope>NUCLEOTIDE SEQUENCE</scope>
</reference>